<sequence length="98" mass="12223">MTLRLKNCEIQFQREVDFHDNIIRFYDDQRKEYMLVMEYADNGTFRKYLKENFENLTWNDKFNLAFQYHVYILNKGIMHRDLHSNNAKASRFWFIKKN</sequence>
<keyword evidence="3" id="KW-1185">Reference proteome</keyword>
<dbReference type="InterPro" id="IPR000719">
    <property type="entry name" value="Prot_kinase_dom"/>
</dbReference>
<name>A0A2P4PDP7_RHIID</name>
<evidence type="ECO:0000313" key="2">
    <source>
        <dbReference type="EMBL" id="POG63509.1"/>
    </source>
</evidence>
<dbReference type="AlphaFoldDB" id="A0A2P4PDP7"/>
<gene>
    <name evidence="2" type="ORF">GLOIN_2v552079</name>
</gene>
<dbReference type="EMBL" id="AUPC02000265">
    <property type="protein sequence ID" value="POG63509.1"/>
    <property type="molecule type" value="Genomic_DNA"/>
</dbReference>
<dbReference type="Proteomes" id="UP000018888">
    <property type="component" value="Unassembled WGS sequence"/>
</dbReference>
<evidence type="ECO:0000259" key="1">
    <source>
        <dbReference type="PROSITE" id="PS50011"/>
    </source>
</evidence>
<organism evidence="2 3">
    <name type="scientific">Rhizophagus irregularis (strain DAOM 181602 / DAOM 197198 / MUCL 43194)</name>
    <name type="common">Arbuscular mycorrhizal fungus</name>
    <name type="synonym">Glomus intraradices</name>
    <dbReference type="NCBI Taxonomy" id="747089"/>
    <lineage>
        <taxon>Eukaryota</taxon>
        <taxon>Fungi</taxon>
        <taxon>Fungi incertae sedis</taxon>
        <taxon>Mucoromycota</taxon>
        <taxon>Glomeromycotina</taxon>
        <taxon>Glomeromycetes</taxon>
        <taxon>Glomerales</taxon>
        <taxon>Glomeraceae</taxon>
        <taxon>Rhizophagus</taxon>
    </lineage>
</organism>
<dbReference type="Pfam" id="PF07714">
    <property type="entry name" value="PK_Tyr_Ser-Thr"/>
    <property type="match status" value="1"/>
</dbReference>
<reference evidence="2 3" key="2">
    <citation type="journal article" date="2018" name="New Phytol.">
        <title>High intraspecific genome diversity in the model arbuscular mycorrhizal symbiont Rhizophagus irregularis.</title>
        <authorList>
            <person name="Chen E.C.H."/>
            <person name="Morin E."/>
            <person name="Beaudet D."/>
            <person name="Noel J."/>
            <person name="Yildirir G."/>
            <person name="Ndikumana S."/>
            <person name="Charron P."/>
            <person name="St-Onge C."/>
            <person name="Giorgi J."/>
            <person name="Kruger M."/>
            <person name="Marton T."/>
            <person name="Ropars J."/>
            <person name="Grigoriev I.V."/>
            <person name="Hainaut M."/>
            <person name="Henrissat B."/>
            <person name="Roux C."/>
            <person name="Martin F."/>
            <person name="Corradi N."/>
        </authorList>
    </citation>
    <scope>NUCLEOTIDE SEQUENCE [LARGE SCALE GENOMIC DNA]</scope>
    <source>
        <strain evidence="2 3">DAOM 197198</strain>
    </source>
</reference>
<dbReference type="InterPro" id="IPR011009">
    <property type="entry name" value="Kinase-like_dom_sf"/>
</dbReference>
<reference evidence="2 3" key="1">
    <citation type="journal article" date="2013" name="Proc. Natl. Acad. Sci. U.S.A.">
        <title>Genome of an arbuscular mycorrhizal fungus provides insight into the oldest plant symbiosis.</title>
        <authorList>
            <person name="Tisserant E."/>
            <person name="Malbreil M."/>
            <person name="Kuo A."/>
            <person name="Kohler A."/>
            <person name="Symeonidi A."/>
            <person name="Balestrini R."/>
            <person name="Charron P."/>
            <person name="Duensing N."/>
            <person name="Frei Dit Frey N."/>
            <person name="Gianinazzi-Pearson V."/>
            <person name="Gilbert L.B."/>
            <person name="Handa Y."/>
            <person name="Herr J.R."/>
            <person name="Hijri M."/>
            <person name="Koul R."/>
            <person name="Kawaguchi M."/>
            <person name="Krajinski F."/>
            <person name="Lammers P.J."/>
            <person name="Masclaux F.G."/>
            <person name="Murat C."/>
            <person name="Morin E."/>
            <person name="Ndikumana S."/>
            <person name="Pagni M."/>
            <person name="Petitpierre D."/>
            <person name="Requena N."/>
            <person name="Rosikiewicz P."/>
            <person name="Riley R."/>
            <person name="Saito K."/>
            <person name="San Clemente H."/>
            <person name="Shapiro H."/>
            <person name="van Tuinen D."/>
            <person name="Becard G."/>
            <person name="Bonfante P."/>
            <person name="Paszkowski U."/>
            <person name="Shachar-Hill Y.Y."/>
            <person name="Tuskan G.A."/>
            <person name="Young P.W."/>
            <person name="Sanders I.R."/>
            <person name="Henrissat B."/>
            <person name="Rensing S.A."/>
            <person name="Grigoriev I.V."/>
            <person name="Corradi N."/>
            <person name="Roux C."/>
            <person name="Martin F."/>
        </authorList>
    </citation>
    <scope>NUCLEOTIDE SEQUENCE [LARGE SCALE GENOMIC DNA]</scope>
    <source>
        <strain evidence="2 3">DAOM 197198</strain>
    </source>
</reference>
<protein>
    <recommendedName>
        <fullName evidence="1">Protein kinase domain-containing protein</fullName>
    </recommendedName>
</protein>
<accession>A0A2P4PDP7</accession>
<dbReference type="SUPFAM" id="SSF56112">
    <property type="entry name" value="Protein kinase-like (PK-like)"/>
    <property type="match status" value="1"/>
</dbReference>
<dbReference type="PROSITE" id="PS50011">
    <property type="entry name" value="PROTEIN_KINASE_DOM"/>
    <property type="match status" value="1"/>
</dbReference>
<evidence type="ECO:0000313" key="3">
    <source>
        <dbReference type="Proteomes" id="UP000018888"/>
    </source>
</evidence>
<dbReference type="Gene3D" id="1.10.510.10">
    <property type="entry name" value="Transferase(Phosphotransferase) domain 1"/>
    <property type="match status" value="1"/>
</dbReference>
<comment type="caution">
    <text evidence="2">The sequence shown here is derived from an EMBL/GenBank/DDBJ whole genome shotgun (WGS) entry which is preliminary data.</text>
</comment>
<dbReference type="InterPro" id="IPR001245">
    <property type="entry name" value="Ser-Thr/Tyr_kinase_cat_dom"/>
</dbReference>
<proteinExistence type="predicted"/>
<feature type="domain" description="Protein kinase" evidence="1">
    <location>
        <begin position="1"/>
        <end position="98"/>
    </location>
</feature>
<dbReference type="GO" id="GO:0005524">
    <property type="term" value="F:ATP binding"/>
    <property type="evidence" value="ECO:0007669"/>
    <property type="project" value="InterPro"/>
</dbReference>
<dbReference type="GO" id="GO:0004672">
    <property type="term" value="F:protein kinase activity"/>
    <property type="evidence" value="ECO:0007669"/>
    <property type="project" value="InterPro"/>
</dbReference>